<evidence type="ECO:0000313" key="1">
    <source>
        <dbReference type="EMBL" id="QZE13741.1"/>
    </source>
</evidence>
<organism evidence="1 2">
    <name type="scientific">Halosquirtibacter laminarini</name>
    <dbReference type="NCBI Taxonomy" id="3374600"/>
    <lineage>
        <taxon>Bacteria</taxon>
        <taxon>Pseudomonadati</taxon>
        <taxon>Bacteroidota</taxon>
        <taxon>Bacteroidia</taxon>
        <taxon>Marinilabiliales</taxon>
        <taxon>Prolixibacteraceae</taxon>
        <taxon>Halosquirtibacter</taxon>
    </lineage>
</organism>
<keyword evidence="2" id="KW-1185">Reference proteome</keyword>
<proteinExistence type="predicted"/>
<protein>
    <submittedName>
        <fullName evidence="1">Uncharacterized protein</fullName>
    </submittedName>
</protein>
<gene>
    <name evidence="1" type="ORF">K4L44_14410</name>
</gene>
<evidence type="ECO:0000313" key="2">
    <source>
        <dbReference type="Proteomes" id="UP000826212"/>
    </source>
</evidence>
<dbReference type="Proteomes" id="UP000826212">
    <property type="component" value="Chromosome"/>
</dbReference>
<sequence>MNKLFVYCIGLILMSLAFVQCSPIAGLQKKYDTSFVSGDYGASLTYAESLIEAQGKDGGEVPVQTYLMAGRAASHSADMEKAKKFYEIAYSLGANNPEMLFDLSQIYKKEDQMSREMRVLNDLMKHSDSQYAKEKSERYFFLNVEAELYEKADSMWTSLPETFKSDGRALNAYLKVCTSLKKEKKSVAVAKTILQSDPNSYDAKKIMAMDAYNRAESHYSRVMNAYNKNKTRRNYAILLKELKKSGKNYNYALTKLKSVYKVKKEKSIALYISNVYARINNKRLSNYYRSLSRK</sequence>
<dbReference type="EMBL" id="CP081303">
    <property type="protein sequence ID" value="QZE13741.1"/>
    <property type="molecule type" value="Genomic_DNA"/>
</dbReference>
<reference evidence="1" key="1">
    <citation type="submission" date="2021-08" db="EMBL/GenBank/DDBJ databases">
        <title>Novel anaerobic bacterium isolated from sea squirt in East Sea, Republic of Korea.</title>
        <authorList>
            <person name="Nguyen T.H."/>
            <person name="Li Z."/>
            <person name="Lee Y.-J."/>
            <person name="Ko J."/>
            <person name="Kim S.-G."/>
        </authorList>
    </citation>
    <scope>NUCLEOTIDE SEQUENCE</scope>
    <source>
        <strain evidence="1">KCTC 25031</strain>
    </source>
</reference>
<accession>A0AC61NK02</accession>
<name>A0AC61NK02_9BACT</name>